<comment type="similarity">
    <text evidence="1">Belongs to the ROK (NagC/XylR) family.</text>
</comment>
<dbReference type="PANTHER" id="PTHR18964">
    <property type="entry name" value="ROK (REPRESSOR, ORF, KINASE) FAMILY"/>
    <property type="match status" value="1"/>
</dbReference>
<dbReference type="RefSeq" id="WP_054644392.1">
    <property type="nucleotide sequence ID" value="NZ_AZDL01000049.1"/>
</dbReference>
<dbReference type="SUPFAM" id="SSF53067">
    <property type="entry name" value="Actin-like ATPase domain"/>
    <property type="match status" value="1"/>
</dbReference>
<dbReference type="Proteomes" id="UP000050828">
    <property type="component" value="Unassembled WGS sequence"/>
</dbReference>
<protein>
    <submittedName>
        <fullName evidence="2">ROK family protein</fullName>
    </submittedName>
</protein>
<dbReference type="AlphaFoldDB" id="A0AAJ0PC88"/>
<comment type="caution">
    <text evidence="2">The sequence shown here is derived from an EMBL/GenBank/DDBJ whole genome shotgun (WGS) entry which is preliminary data.</text>
</comment>
<accession>A0AAJ0PC88</accession>
<evidence type="ECO:0000313" key="3">
    <source>
        <dbReference type="Proteomes" id="UP000050828"/>
    </source>
</evidence>
<dbReference type="GeneID" id="49611054"/>
<evidence type="ECO:0000313" key="2">
    <source>
        <dbReference type="EMBL" id="KRK91396.1"/>
    </source>
</evidence>
<dbReference type="InterPro" id="IPR043129">
    <property type="entry name" value="ATPase_NBD"/>
</dbReference>
<dbReference type="PANTHER" id="PTHR18964:SF170">
    <property type="entry name" value="SUGAR KINASE"/>
    <property type="match status" value="1"/>
</dbReference>
<dbReference type="InterPro" id="IPR000600">
    <property type="entry name" value="ROK"/>
</dbReference>
<sequence>MLQDALLALDIGGSAVKYGIWTKHQLINQAQFPTPLTRNRFYSEVEQLRDQFATDFHLTGIAVSCPGDPDEQTGIIHGMSYVPFLHLGEFQTEFATRLGLPVSLQNDADSAAFAEMTAGIGQGHLSALFTIIGSGIGLSIIENGTILKTTADKIDNFEKFIADAIKTLNNSKVSPVQIGKTVSLRNFKLPNTIDGKTVFELADQGDPIATLEVAQMYAALAEIMLFLNVAYTPEIIGVGGGISQRTDLLPKLNAAIDALLADDNSSINRYWQRRAGATTPIPVPHIEICHFNQDANLIGAVYHFLERECVVSRVSDED</sequence>
<reference evidence="2 3" key="1">
    <citation type="journal article" date="2015" name="Genome Announc.">
        <title>Expanding the biotechnology potential of lactobacilli through comparative genomics of 213 strains and associated genera.</title>
        <authorList>
            <person name="Sun Z."/>
            <person name="Harris H.M."/>
            <person name="McCann A."/>
            <person name="Guo C."/>
            <person name="Argimon S."/>
            <person name="Zhang W."/>
            <person name="Yang X."/>
            <person name="Jeffery I.B."/>
            <person name="Cooney J.C."/>
            <person name="Kagawa T.F."/>
            <person name="Liu W."/>
            <person name="Song Y."/>
            <person name="Salvetti E."/>
            <person name="Wrobel A."/>
            <person name="Rasinkangas P."/>
            <person name="Parkhill J."/>
            <person name="Rea M.C."/>
            <person name="O'Sullivan O."/>
            <person name="Ritari J."/>
            <person name="Douillard F.P."/>
            <person name="Paul Ross R."/>
            <person name="Yang R."/>
            <person name="Briner A.E."/>
            <person name="Felis G.E."/>
            <person name="de Vos W.M."/>
            <person name="Barrangou R."/>
            <person name="Klaenhammer T.R."/>
            <person name="Caufield P.W."/>
            <person name="Cui Y."/>
            <person name="Zhang H."/>
            <person name="O'Toole P.W."/>
        </authorList>
    </citation>
    <scope>NUCLEOTIDE SEQUENCE [LARGE SCALE GENOMIC DNA]</scope>
    <source>
        <strain evidence="2 3">DSM 20019</strain>
    </source>
</reference>
<organism evidence="2 3">
    <name type="scientific">Latilactobacillus curvatus JCM 1096 = DSM 20019</name>
    <dbReference type="NCBI Taxonomy" id="1293592"/>
    <lineage>
        <taxon>Bacteria</taxon>
        <taxon>Bacillati</taxon>
        <taxon>Bacillota</taxon>
        <taxon>Bacilli</taxon>
        <taxon>Lactobacillales</taxon>
        <taxon>Lactobacillaceae</taxon>
        <taxon>Latilactobacillus</taxon>
    </lineage>
</organism>
<name>A0AAJ0PC88_LATCU</name>
<dbReference type="Gene3D" id="3.30.420.40">
    <property type="match status" value="2"/>
</dbReference>
<proteinExistence type="inferred from homology"/>
<evidence type="ECO:0000256" key="1">
    <source>
        <dbReference type="ARBA" id="ARBA00006479"/>
    </source>
</evidence>
<dbReference type="Pfam" id="PF00480">
    <property type="entry name" value="ROK"/>
    <property type="match status" value="2"/>
</dbReference>
<dbReference type="EMBL" id="AZDL01000049">
    <property type="protein sequence ID" value="KRK91396.1"/>
    <property type="molecule type" value="Genomic_DNA"/>
</dbReference>
<gene>
    <name evidence="2" type="ORF">FC08_GL001229</name>
</gene>